<sequence>MLARACKKTSSASLRKLVQASCEVPILRLRKLAKQELSASLGKLAQACREVPVQSLRKLPPQACGKIAASILLIEVEVGDLMYPAITNNTPVQEQQSIRGSI</sequence>
<organism evidence="1 2">
    <name type="scientific">Dreissena polymorpha</name>
    <name type="common">Zebra mussel</name>
    <name type="synonym">Mytilus polymorpha</name>
    <dbReference type="NCBI Taxonomy" id="45954"/>
    <lineage>
        <taxon>Eukaryota</taxon>
        <taxon>Metazoa</taxon>
        <taxon>Spiralia</taxon>
        <taxon>Lophotrochozoa</taxon>
        <taxon>Mollusca</taxon>
        <taxon>Bivalvia</taxon>
        <taxon>Autobranchia</taxon>
        <taxon>Heteroconchia</taxon>
        <taxon>Euheterodonta</taxon>
        <taxon>Imparidentia</taxon>
        <taxon>Neoheterodontei</taxon>
        <taxon>Myida</taxon>
        <taxon>Dreissenoidea</taxon>
        <taxon>Dreissenidae</taxon>
        <taxon>Dreissena</taxon>
    </lineage>
</organism>
<keyword evidence="2" id="KW-1185">Reference proteome</keyword>
<evidence type="ECO:0000313" key="2">
    <source>
        <dbReference type="Proteomes" id="UP000828390"/>
    </source>
</evidence>
<name>A0A9D4M634_DREPO</name>
<proteinExistence type="predicted"/>
<evidence type="ECO:0000313" key="1">
    <source>
        <dbReference type="EMBL" id="KAH3870475.1"/>
    </source>
</evidence>
<accession>A0A9D4M634</accession>
<reference evidence="1" key="1">
    <citation type="journal article" date="2019" name="bioRxiv">
        <title>The Genome of the Zebra Mussel, Dreissena polymorpha: A Resource for Invasive Species Research.</title>
        <authorList>
            <person name="McCartney M.A."/>
            <person name="Auch B."/>
            <person name="Kono T."/>
            <person name="Mallez S."/>
            <person name="Zhang Y."/>
            <person name="Obille A."/>
            <person name="Becker A."/>
            <person name="Abrahante J.E."/>
            <person name="Garbe J."/>
            <person name="Badalamenti J.P."/>
            <person name="Herman A."/>
            <person name="Mangelson H."/>
            <person name="Liachko I."/>
            <person name="Sullivan S."/>
            <person name="Sone E.D."/>
            <person name="Koren S."/>
            <person name="Silverstein K.A.T."/>
            <person name="Beckman K.B."/>
            <person name="Gohl D.M."/>
        </authorList>
    </citation>
    <scope>NUCLEOTIDE SEQUENCE</scope>
    <source>
        <strain evidence="1">Duluth1</strain>
        <tissue evidence="1">Whole animal</tissue>
    </source>
</reference>
<reference evidence="1" key="2">
    <citation type="submission" date="2020-11" db="EMBL/GenBank/DDBJ databases">
        <authorList>
            <person name="McCartney M.A."/>
            <person name="Auch B."/>
            <person name="Kono T."/>
            <person name="Mallez S."/>
            <person name="Becker A."/>
            <person name="Gohl D.M."/>
            <person name="Silverstein K.A.T."/>
            <person name="Koren S."/>
            <person name="Bechman K.B."/>
            <person name="Herman A."/>
            <person name="Abrahante J.E."/>
            <person name="Garbe J."/>
        </authorList>
    </citation>
    <scope>NUCLEOTIDE SEQUENCE</scope>
    <source>
        <strain evidence="1">Duluth1</strain>
        <tissue evidence="1">Whole animal</tissue>
    </source>
</reference>
<gene>
    <name evidence="1" type="ORF">DPMN_033663</name>
</gene>
<dbReference type="AlphaFoldDB" id="A0A9D4M634"/>
<protein>
    <submittedName>
        <fullName evidence="1">Uncharacterized protein</fullName>
    </submittedName>
</protein>
<dbReference type="EMBL" id="JAIWYP010000002">
    <property type="protein sequence ID" value="KAH3870475.1"/>
    <property type="molecule type" value="Genomic_DNA"/>
</dbReference>
<dbReference type="Proteomes" id="UP000828390">
    <property type="component" value="Unassembled WGS sequence"/>
</dbReference>
<comment type="caution">
    <text evidence="1">The sequence shown here is derived from an EMBL/GenBank/DDBJ whole genome shotgun (WGS) entry which is preliminary data.</text>
</comment>